<evidence type="ECO:0000313" key="16">
    <source>
        <dbReference type="Proteomes" id="UP000748531"/>
    </source>
</evidence>
<keyword evidence="9" id="KW-0711">Selenium</keyword>
<dbReference type="InterPro" id="IPR035985">
    <property type="entry name" value="Ubiquitin-activating_enz"/>
</dbReference>
<dbReference type="PANTHER" id="PTHR10953">
    <property type="entry name" value="UBIQUITIN-ACTIVATING ENZYME E1"/>
    <property type="match status" value="1"/>
</dbReference>
<comment type="catalytic activity">
    <reaction evidence="11 13">
        <text>ATP + [NEDD8 protein] + [E1 NEDD8-activating enzyme]-L-cysteine = AMP + diphosphate + [E1 NEDD8-activating enzyme]-S-[NEDD8 protein]-yl-L-cysteine.</text>
        <dbReference type="EC" id="6.2.1.64"/>
    </reaction>
</comment>
<keyword evidence="6 13" id="KW-0833">Ubl conjugation pathway</keyword>
<dbReference type="SMART" id="SM00450">
    <property type="entry name" value="RHOD"/>
    <property type="match status" value="1"/>
</dbReference>
<dbReference type="OrthoDB" id="5977743at2759"/>
<dbReference type="InterPro" id="IPR023318">
    <property type="entry name" value="Ub_act_enz_dom_a_sf"/>
</dbReference>
<protein>
    <recommendedName>
        <fullName evidence="3 13">NEDD8-activating enzyme E1 catalytic subunit</fullName>
        <ecNumber evidence="10 13">6.2.1.64</ecNumber>
    </recommendedName>
</protein>
<dbReference type="EC" id="6.2.1.64" evidence="10 13"/>
<dbReference type="GO" id="GO:0045116">
    <property type="term" value="P:protein neddylation"/>
    <property type="evidence" value="ECO:0007669"/>
    <property type="project" value="UniProtKB-UniRule"/>
</dbReference>
<dbReference type="Gene3D" id="3.10.290.20">
    <property type="entry name" value="Ubiquitin-like 2 activating enzyme e1b. Chain: B, domain 3"/>
    <property type="match status" value="1"/>
</dbReference>
<dbReference type="Pfam" id="PF26341">
    <property type="entry name" value="AAA_SelU"/>
    <property type="match status" value="1"/>
</dbReference>
<dbReference type="UniPathway" id="UPA00885"/>
<evidence type="ECO:0000256" key="11">
    <source>
        <dbReference type="ARBA" id="ARBA00024626"/>
    </source>
</evidence>
<dbReference type="Proteomes" id="UP000748531">
    <property type="component" value="Unassembled WGS sequence"/>
</dbReference>
<dbReference type="AlphaFoldDB" id="A0A8J4T917"/>
<evidence type="ECO:0000313" key="15">
    <source>
        <dbReference type="EMBL" id="KAF5401863.1"/>
    </source>
</evidence>
<gene>
    <name evidence="15" type="ORF">PHET_04704</name>
</gene>
<dbReference type="InterPro" id="IPR030468">
    <property type="entry name" value="Uba3_N"/>
</dbReference>
<evidence type="ECO:0000256" key="12">
    <source>
        <dbReference type="PROSITE-ProRule" id="PRU10132"/>
    </source>
</evidence>
<comment type="caution">
    <text evidence="15">The sequence shown here is derived from an EMBL/GenBank/DDBJ whole genome shotgun (WGS) entry which is preliminary data.</text>
</comment>
<comment type="function">
    <text evidence="13">Catalytic subunit of the dimeric E1 enzyme, which activates NEDD8.</text>
</comment>
<dbReference type="GO" id="GO:0005524">
    <property type="term" value="F:ATP binding"/>
    <property type="evidence" value="ECO:0007669"/>
    <property type="project" value="UniProtKB-UniRule"/>
</dbReference>
<dbReference type="InterPro" id="IPR001763">
    <property type="entry name" value="Rhodanese-like_dom"/>
</dbReference>
<dbReference type="FunFam" id="3.50.50.80:FF:000002">
    <property type="entry name" value="SUMO-activating enzyme subunit 2"/>
    <property type="match status" value="1"/>
</dbReference>
<dbReference type="GO" id="GO:0006777">
    <property type="term" value="P:Mo-molybdopterin cofactor biosynthetic process"/>
    <property type="evidence" value="ECO:0007669"/>
    <property type="project" value="UniProtKB-KW"/>
</dbReference>
<dbReference type="GO" id="GO:0005634">
    <property type="term" value="C:nucleus"/>
    <property type="evidence" value="ECO:0007669"/>
    <property type="project" value="TreeGrafter"/>
</dbReference>
<evidence type="ECO:0000256" key="2">
    <source>
        <dbReference type="ARBA" id="ARBA00006310"/>
    </source>
</evidence>
<dbReference type="EMBL" id="LUCH01002188">
    <property type="protein sequence ID" value="KAF5401863.1"/>
    <property type="molecule type" value="Genomic_DNA"/>
</dbReference>
<dbReference type="PROSITE" id="PS50206">
    <property type="entry name" value="RHODANESE_3"/>
    <property type="match status" value="1"/>
</dbReference>
<dbReference type="GO" id="GO:0002098">
    <property type="term" value="P:tRNA wobble uridine modification"/>
    <property type="evidence" value="ECO:0007669"/>
    <property type="project" value="InterPro"/>
</dbReference>
<dbReference type="NCBIfam" id="NF008750">
    <property type="entry name" value="PRK11784.1-2"/>
    <property type="match status" value="1"/>
</dbReference>
<dbReference type="Gene3D" id="3.40.50.720">
    <property type="entry name" value="NAD(P)-binding Rossmann-like Domain"/>
    <property type="match status" value="1"/>
</dbReference>
<dbReference type="InterPro" id="IPR017582">
    <property type="entry name" value="SelU"/>
</dbReference>
<dbReference type="Pfam" id="PF08825">
    <property type="entry name" value="E2_bind"/>
    <property type="match status" value="1"/>
</dbReference>
<evidence type="ECO:0000256" key="10">
    <source>
        <dbReference type="ARBA" id="ARBA00023624"/>
    </source>
</evidence>
<feature type="active site" description="Glycyl thioester intermediate" evidence="12">
    <location>
        <position position="210"/>
    </location>
</feature>
<dbReference type="InterPro" id="IPR036873">
    <property type="entry name" value="Rhodanese-like_dom_sf"/>
</dbReference>
<dbReference type="CDD" id="cd01488">
    <property type="entry name" value="Uba3_RUB"/>
    <property type="match status" value="1"/>
</dbReference>
<feature type="domain" description="Rhodanese" evidence="14">
    <location>
        <begin position="495"/>
        <end position="637"/>
    </location>
</feature>
<dbReference type="FunFam" id="1.10.10.520:FF:000001">
    <property type="entry name" value="NEDD8-activating enzyme E1 catalytic subunit"/>
    <property type="match status" value="1"/>
</dbReference>
<keyword evidence="7 13" id="KW-0067">ATP-binding</keyword>
<accession>A0A8J4T917</accession>
<reference evidence="15" key="1">
    <citation type="submission" date="2019-05" db="EMBL/GenBank/DDBJ databases">
        <title>Annotation for the trematode Paragonimus heterotremus.</title>
        <authorList>
            <person name="Choi Y.-J."/>
        </authorList>
    </citation>
    <scope>NUCLEOTIDE SEQUENCE</scope>
    <source>
        <strain evidence="15">LC</strain>
    </source>
</reference>
<dbReference type="GO" id="GO:0043828">
    <property type="term" value="F:tRNA 2-selenouridine synthase activity"/>
    <property type="evidence" value="ECO:0007669"/>
    <property type="project" value="InterPro"/>
</dbReference>
<sequence>MTKVDWSKRWRNVRSLLEKPGPFQRAEFEPSQELLTMVQEHVKILVIGAGGLGCELLKDLALMGFAQIHVIDMDTIDVSNLNRQFLFRPHDIGKPKAEVAAQYIMKRVPACKVTPHYKQIQDFGEEFYRQFNVVVCGLDSVVARRWINSMLASMVTYNEDGTPDPNTVIPLVDGGTEGFKGHVLVVVYGLTGCLECTLDLYPPQVNFPLCTIAHTPRLPEHCIEYVRLLLWSKENPFGENVAIDGDSPEHIQWIHDQSVKRAQAFGITGITLRLVQGVVKRIIPAVASTNAVVAAACATEVFKLVTFCYNYLDNYMNFSDLDGVYTYTFSVERKPDCMACNNIPKDIDFCSTNTLRDVIDFLKNSTEYQMRSPNVTTVADGANKSLFIDLPEFADVLRQNLSKTLAELHLSDGQMLQVSDSTTPPVRSLSCGLRIGLDLRCCSIRYLRTSKSPLRLITLAREPFASDPSWGPTIPPPPDLGPDECLSWNEFFLHNPSKPFIIDVRSPAEFSEDHIPNAVNIAVLNDYERAHVGRLHSEGSVLKARFLGASLICSNLSRILAEMGDSFPISPSSQLAGSSIPSVLSNCTPNLLVYCWRGGQRSNSLATLLAEIGWPSCVGVLVGGFKSWRRLVLRQLDAWPRWIIRGQFWVIAGLTGSGKSLVLSELNKAKETVLDLEELAHHKGSIFGAMPDDSQNTSCTLITQLQFESALHQKFTSDNRWQTVPRVWVECESRSVGPACHLSDGLWSRLRDTQSTHRVWLDVPEEARVAWIIESYSEFTKNPALLKPMLCSLAKYHPAQRITEWRSWIDAADFTSLVTGLLRHHYDPLYSKSRKSVMEEARVNGLVHRIPLSSVDACTIRSQLLPRLLSLACEHENVDATKQITA</sequence>
<dbReference type="PROSITE" id="PS00865">
    <property type="entry name" value="UBIQUITIN_ACTIVAT_2"/>
    <property type="match status" value="1"/>
</dbReference>
<evidence type="ECO:0000259" key="14">
    <source>
        <dbReference type="PROSITE" id="PS50206"/>
    </source>
</evidence>
<evidence type="ECO:0000256" key="4">
    <source>
        <dbReference type="ARBA" id="ARBA00022598"/>
    </source>
</evidence>
<name>A0A8J4T917_9TREM</name>
<evidence type="ECO:0000256" key="7">
    <source>
        <dbReference type="ARBA" id="ARBA00022840"/>
    </source>
</evidence>
<keyword evidence="16" id="KW-1185">Reference proteome</keyword>
<evidence type="ECO:0000256" key="6">
    <source>
        <dbReference type="ARBA" id="ARBA00022786"/>
    </source>
</evidence>
<dbReference type="NCBIfam" id="TIGR03167">
    <property type="entry name" value="tRNA_sel_U_synt"/>
    <property type="match status" value="1"/>
</dbReference>
<evidence type="ECO:0000256" key="13">
    <source>
        <dbReference type="RuleBase" id="RU368009"/>
    </source>
</evidence>
<evidence type="ECO:0000256" key="5">
    <source>
        <dbReference type="ARBA" id="ARBA00022741"/>
    </source>
</evidence>
<evidence type="ECO:0000256" key="1">
    <source>
        <dbReference type="ARBA" id="ARBA00005032"/>
    </source>
</evidence>
<dbReference type="Gene3D" id="1.10.10.520">
    <property type="entry name" value="Ubiquitin activating enzymes (Uba3). Chain: B, domain 2"/>
    <property type="match status" value="1"/>
</dbReference>
<dbReference type="SUPFAM" id="SSF52821">
    <property type="entry name" value="Rhodanese/Cell cycle control phosphatase"/>
    <property type="match status" value="1"/>
</dbReference>
<evidence type="ECO:0000256" key="3">
    <source>
        <dbReference type="ARBA" id="ARBA00015203"/>
    </source>
</evidence>
<dbReference type="GO" id="GO:0005737">
    <property type="term" value="C:cytoplasm"/>
    <property type="evidence" value="ECO:0007669"/>
    <property type="project" value="TreeGrafter"/>
</dbReference>
<evidence type="ECO:0000256" key="8">
    <source>
        <dbReference type="ARBA" id="ARBA00023150"/>
    </source>
</evidence>
<dbReference type="Pfam" id="PF00899">
    <property type="entry name" value="ThiF"/>
    <property type="match status" value="1"/>
</dbReference>
<evidence type="ECO:0000256" key="9">
    <source>
        <dbReference type="ARBA" id="ARBA00023266"/>
    </source>
</evidence>
<dbReference type="SUPFAM" id="SSF69572">
    <property type="entry name" value="Activating enzymes of the ubiquitin-like proteins"/>
    <property type="match status" value="1"/>
</dbReference>
<dbReference type="PANTHER" id="PTHR10953:SF6">
    <property type="entry name" value="NEDD8-ACTIVATING ENZYME E1 CATALYTIC SUBUNIT"/>
    <property type="match status" value="1"/>
</dbReference>
<dbReference type="InterPro" id="IPR014929">
    <property type="entry name" value="E2-binding"/>
</dbReference>
<dbReference type="InterPro" id="IPR058840">
    <property type="entry name" value="AAA_SelU"/>
</dbReference>
<proteinExistence type="inferred from homology"/>
<dbReference type="InterPro" id="IPR000594">
    <property type="entry name" value="ThiF_NAD_FAD-bd"/>
</dbReference>
<comment type="pathway">
    <text evidence="1 13">Protein modification; protein neddylation.</text>
</comment>
<dbReference type="Pfam" id="PF00581">
    <property type="entry name" value="Rhodanese"/>
    <property type="match status" value="1"/>
</dbReference>
<dbReference type="Gene3D" id="3.40.250.10">
    <property type="entry name" value="Rhodanese-like domain"/>
    <property type="match status" value="1"/>
</dbReference>
<keyword evidence="8" id="KW-0501">Molybdenum cofactor biosynthesis</keyword>
<dbReference type="InterPro" id="IPR033127">
    <property type="entry name" value="UBQ-activ_enz_E1_Cys_AS"/>
</dbReference>
<dbReference type="InterPro" id="IPR045886">
    <property type="entry name" value="ThiF/MoeB/HesA"/>
</dbReference>
<organism evidence="15 16">
    <name type="scientific">Paragonimus heterotremus</name>
    <dbReference type="NCBI Taxonomy" id="100268"/>
    <lineage>
        <taxon>Eukaryota</taxon>
        <taxon>Metazoa</taxon>
        <taxon>Spiralia</taxon>
        <taxon>Lophotrochozoa</taxon>
        <taxon>Platyhelminthes</taxon>
        <taxon>Trematoda</taxon>
        <taxon>Digenea</taxon>
        <taxon>Plagiorchiida</taxon>
        <taxon>Troglotremata</taxon>
        <taxon>Troglotrematidae</taxon>
        <taxon>Paragonimus</taxon>
    </lineage>
</organism>
<keyword evidence="4 13" id="KW-0436">Ligase</keyword>
<comment type="similarity">
    <text evidence="2 13">Belongs to the ubiquitin-activating E1 family. UBA3 subfamily.</text>
</comment>
<dbReference type="GO" id="GO:0019781">
    <property type="term" value="F:NEDD8 activating enzyme activity"/>
    <property type="evidence" value="ECO:0007669"/>
    <property type="project" value="UniProtKB-UniRule"/>
</dbReference>
<dbReference type="SMART" id="SM01181">
    <property type="entry name" value="E2_bind"/>
    <property type="match status" value="1"/>
</dbReference>
<keyword evidence="5 13" id="KW-0547">Nucleotide-binding</keyword>